<keyword evidence="1" id="KW-0472">Membrane</keyword>
<comment type="caution">
    <text evidence="2">The sequence shown here is derived from an EMBL/GenBank/DDBJ whole genome shotgun (WGS) entry which is preliminary data.</text>
</comment>
<proteinExistence type="predicted"/>
<dbReference type="Proteomes" id="UP001187221">
    <property type="component" value="Unassembled WGS sequence"/>
</dbReference>
<dbReference type="RefSeq" id="WP_317976238.1">
    <property type="nucleotide sequence ID" value="NZ_BTFW01000002.1"/>
</dbReference>
<feature type="transmembrane region" description="Helical" evidence="1">
    <location>
        <begin position="88"/>
        <end position="109"/>
    </location>
</feature>
<evidence type="ECO:0000313" key="3">
    <source>
        <dbReference type="Proteomes" id="UP001187221"/>
    </source>
</evidence>
<dbReference type="InterPro" id="IPR007039">
    <property type="entry name" value="TrbC/VirB2"/>
</dbReference>
<gene>
    <name evidence="2" type="ORF">NUTIK01_32930</name>
</gene>
<name>A0ABQ6PDV6_9SPHN</name>
<reference evidence="2 3" key="1">
    <citation type="submission" date="2023-06" db="EMBL/GenBank/DDBJ databases">
        <title>Draft genome sequence of Novosphingobium sp. strain IK01.</title>
        <authorList>
            <person name="Hatamoto M."/>
            <person name="Ikarashi T."/>
            <person name="Yamaguchi T."/>
        </authorList>
    </citation>
    <scope>NUCLEOTIDE SEQUENCE [LARGE SCALE GENOMIC DNA]</scope>
    <source>
        <strain evidence="2 3">IK01</strain>
    </source>
</reference>
<keyword evidence="1" id="KW-0812">Transmembrane</keyword>
<organism evidence="2 3">
    <name type="scientific">Novosphingobium pituita</name>
    <dbReference type="NCBI Taxonomy" id="3056842"/>
    <lineage>
        <taxon>Bacteria</taxon>
        <taxon>Pseudomonadati</taxon>
        <taxon>Pseudomonadota</taxon>
        <taxon>Alphaproteobacteria</taxon>
        <taxon>Sphingomonadales</taxon>
        <taxon>Sphingomonadaceae</taxon>
        <taxon>Novosphingobium</taxon>
    </lineage>
</organism>
<sequence length="112" mass="11562">MKMLSIASRHTARQILTDQRARQIIGLAGALALVSLAQPALADGTSIETGLSTIKSWMTTVASVVGIIAIMAVGYAKLTGRMDWGKAVTVLIGIGIIFSASTIVGWMGGSSS</sequence>
<protein>
    <submittedName>
        <fullName evidence="2">TrbC/VirB2 family protein</fullName>
    </submittedName>
</protein>
<evidence type="ECO:0000256" key="1">
    <source>
        <dbReference type="SAM" id="Phobius"/>
    </source>
</evidence>
<keyword evidence="1" id="KW-1133">Transmembrane helix</keyword>
<dbReference type="EMBL" id="BTFW01000002">
    <property type="protein sequence ID" value="GMM62516.1"/>
    <property type="molecule type" value="Genomic_DNA"/>
</dbReference>
<accession>A0ABQ6PDV6</accession>
<evidence type="ECO:0000313" key="2">
    <source>
        <dbReference type="EMBL" id="GMM62516.1"/>
    </source>
</evidence>
<feature type="transmembrane region" description="Helical" evidence="1">
    <location>
        <begin position="58"/>
        <end position="76"/>
    </location>
</feature>
<dbReference type="Pfam" id="PF04956">
    <property type="entry name" value="TrbC"/>
    <property type="match status" value="1"/>
</dbReference>
<keyword evidence="3" id="KW-1185">Reference proteome</keyword>